<dbReference type="Proteomes" id="UP000016638">
    <property type="component" value="Unassembled WGS sequence"/>
</dbReference>
<dbReference type="PATRIC" id="fig|1125712.3.peg.513"/>
<dbReference type="STRING" id="1125712.HMPREF1316_2521"/>
<feature type="transmembrane region" description="Helical" evidence="1">
    <location>
        <begin position="79"/>
        <end position="99"/>
    </location>
</feature>
<name>U2TA67_9ACTN</name>
<keyword evidence="1" id="KW-1133">Transmembrane helix</keyword>
<keyword evidence="1" id="KW-0812">Transmembrane</keyword>
<reference evidence="2 3" key="1">
    <citation type="submission" date="2013-08" db="EMBL/GenBank/DDBJ databases">
        <authorList>
            <person name="Durkin A.S."/>
            <person name="Haft D.R."/>
            <person name="McCorrison J."/>
            <person name="Torralba M."/>
            <person name="Gillis M."/>
            <person name="Haft D.H."/>
            <person name="Methe B."/>
            <person name="Sutton G."/>
            <person name="Nelson K.E."/>
        </authorList>
    </citation>
    <scope>NUCLEOTIDE SEQUENCE [LARGE SCALE GENOMIC DNA]</scope>
    <source>
        <strain evidence="2 3">F0195</strain>
    </source>
</reference>
<dbReference type="EMBL" id="AWEZ01000018">
    <property type="protein sequence ID" value="ERL09924.1"/>
    <property type="molecule type" value="Genomic_DNA"/>
</dbReference>
<dbReference type="AlphaFoldDB" id="U2TA67"/>
<feature type="transmembrane region" description="Helical" evidence="1">
    <location>
        <begin position="254"/>
        <end position="273"/>
    </location>
</feature>
<proteinExistence type="predicted"/>
<evidence type="ECO:0000313" key="3">
    <source>
        <dbReference type="Proteomes" id="UP000016638"/>
    </source>
</evidence>
<accession>U2TA67</accession>
<sequence length="329" mass="33709">MGFAGAEADLADGGRGAARPVFDLPVDPGRDPRRAAARVTAAELTYPAGELSLVLLSLVLFEVALAPMAAGAVGASPLGVAAVALVLWATAHAICMLLLGERFVAWRRGVLRRVTGDGGVGSPLVPMRLYEDRLEWGRGRSAPYSEVSRALVCGDVLLVWVGPGRALVPSATAAADASSLGPGGREALARFLEGTVSLARRGSGGGRRIGTPSGRLVRRLWSWTLRALAVVLAALGVVMARQAAVGRGDAAQEALLAASLVAAGAAMAAMLRGKSLFHLRTRMPRSGLRVGRMRAAGLLCDLWARMGEAGRPADGGTGGTGGGRDGGEP</sequence>
<evidence type="ECO:0000313" key="2">
    <source>
        <dbReference type="EMBL" id="ERL09924.1"/>
    </source>
</evidence>
<feature type="transmembrane region" description="Helical" evidence="1">
    <location>
        <begin position="53"/>
        <end position="73"/>
    </location>
</feature>
<comment type="caution">
    <text evidence="2">The sequence shown here is derived from an EMBL/GenBank/DDBJ whole genome shotgun (WGS) entry which is preliminary data.</text>
</comment>
<gene>
    <name evidence="2" type="ORF">HMPREF1316_2521</name>
</gene>
<dbReference type="RefSeq" id="WP_021725356.1">
    <property type="nucleotide sequence ID" value="NZ_AWEZ01000018.1"/>
</dbReference>
<feature type="transmembrane region" description="Helical" evidence="1">
    <location>
        <begin position="223"/>
        <end position="242"/>
    </location>
</feature>
<protein>
    <submittedName>
        <fullName evidence="2">Uncharacterized protein</fullName>
    </submittedName>
</protein>
<evidence type="ECO:0000256" key="1">
    <source>
        <dbReference type="SAM" id="Phobius"/>
    </source>
</evidence>
<keyword evidence="3" id="KW-1185">Reference proteome</keyword>
<keyword evidence="1" id="KW-0472">Membrane</keyword>
<organism evidence="2 3">
    <name type="scientific">Olsenella profusa F0195</name>
    <dbReference type="NCBI Taxonomy" id="1125712"/>
    <lineage>
        <taxon>Bacteria</taxon>
        <taxon>Bacillati</taxon>
        <taxon>Actinomycetota</taxon>
        <taxon>Coriobacteriia</taxon>
        <taxon>Coriobacteriales</taxon>
        <taxon>Atopobiaceae</taxon>
        <taxon>Olsenella</taxon>
    </lineage>
</organism>